<organism evidence="1 2">
    <name type="scientific">Mucor flavus</name>
    <dbReference type="NCBI Taxonomy" id="439312"/>
    <lineage>
        <taxon>Eukaryota</taxon>
        <taxon>Fungi</taxon>
        <taxon>Fungi incertae sedis</taxon>
        <taxon>Mucoromycota</taxon>
        <taxon>Mucoromycotina</taxon>
        <taxon>Mucoromycetes</taxon>
        <taxon>Mucorales</taxon>
        <taxon>Mucorineae</taxon>
        <taxon>Mucoraceae</taxon>
        <taxon>Mucor</taxon>
    </lineage>
</organism>
<keyword evidence="2" id="KW-1185">Reference proteome</keyword>
<reference evidence="1 2" key="1">
    <citation type="submission" date="2024-04" db="EMBL/GenBank/DDBJ databases">
        <title>genome sequences of Mucor flavus KT1a and Helicostylum pulchrum KT1b strains isolated from the surface of a dry-aged beef.</title>
        <authorList>
            <person name="Toyotome T."/>
            <person name="Hosono M."/>
            <person name="Torimaru M."/>
            <person name="Fukuda K."/>
            <person name="Mikami N."/>
        </authorList>
    </citation>
    <scope>NUCLEOTIDE SEQUENCE [LARGE SCALE GENOMIC DNA]</scope>
    <source>
        <strain evidence="1 2">KT1a</strain>
    </source>
</reference>
<proteinExistence type="predicted"/>
<gene>
    <name evidence="1" type="ORF">MFLAVUS_010527</name>
</gene>
<evidence type="ECO:0000313" key="1">
    <source>
        <dbReference type="EMBL" id="GAA5816992.1"/>
    </source>
</evidence>
<dbReference type="EMBL" id="BAABUK010000037">
    <property type="protein sequence ID" value="GAA5816992.1"/>
    <property type="molecule type" value="Genomic_DNA"/>
</dbReference>
<dbReference type="Proteomes" id="UP001473302">
    <property type="component" value="Unassembled WGS sequence"/>
</dbReference>
<comment type="caution">
    <text evidence="1">The sequence shown here is derived from an EMBL/GenBank/DDBJ whole genome shotgun (WGS) entry which is preliminary data.</text>
</comment>
<protein>
    <submittedName>
        <fullName evidence="1">Uncharacterized protein</fullName>
    </submittedName>
</protein>
<sequence>MQRLCVISSLYTRKLFRYIMQVFPDLDENLLLQTYDCDNEIFMPLTDAVRLFNYLMKKYFVQAEVHFSGTHADLLLRLYDQTNKIQHLCLKYESNYPSSFQMKIEHLTAVKLSIELCYLQDIPVTLPRTSLIQKSGFNLLYLDIVMYELEEDEIDQVRNIQNEIHGNNSSSLSEILHYCPNLRDFSIALACLFDFGDGLQLEQKKRVYGKVTFNDNMFGPLFLSSLSRYASYISDLHMKTVTSLI</sequence>
<name>A0ABP9ZD05_9FUNG</name>
<accession>A0ABP9ZD05</accession>
<evidence type="ECO:0000313" key="2">
    <source>
        <dbReference type="Proteomes" id="UP001473302"/>
    </source>
</evidence>